<evidence type="ECO:0000256" key="4">
    <source>
        <dbReference type="ARBA" id="ARBA00023054"/>
    </source>
</evidence>
<feature type="region of interest" description="Disordered" evidence="7">
    <location>
        <begin position="2230"/>
        <end position="2284"/>
    </location>
</feature>
<dbReference type="GeneTree" id="ENSGT00730000110871"/>
<evidence type="ECO:0000256" key="6">
    <source>
        <dbReference type="SAM" id="Coils"/>
    </source>
</evidence>
<feature type="compositionally biased region" description="Basic and acidic residues" evidence="7">
    <location>
        <begin position="92"/>
        <end position="105"/>
    </location>
</feature>
<accession>A0A3Q1MQR2</accession>
<feature type="region of interest" description="Disordered" evidence="7">
    <location>
        <begin position="2350"/>
        <end position="2370"/>
    </location>
</feature>
<feature type="region of interest" description="Disordered" evidence="7">
    <location>
        <begin position="3044"/>
        <end position="3120"/>
    </location>
</feature>
<feature type="coiled-coil region" evidence="6">
    <location>
        <begin position="287"/>
        <end position="450"/>
    </location>
</feature>
<feature type="coiled-coil region" evidence="6">
    <location>
        <begin position="1722"/>
        <end position="1767"/>
    </location>
</feature>
<dbReference type="PANTHER" id="PTHR44981:SF3">
    <property type="entry name" value="PERICENTRIN"/>
    <property type="match status" value="1"/>
</dbReference>
<feature type="compositionally biased region" description="Basic and acidic residues" evidence="7">
    <location>
        <begin position="2916"/>
        <end position="2927"/>
    </location>
</feature>
<evidence type="ECO:0000313" key="10">
    <source>
        <dbReference type="Proteomes" id="UP000009136"/>
    </source>
</evidence>
<keyword evidence="4 6" id="KW-0175">Coiled coil</keyword>
<feature type="coiled-coil region" evidence="6">
    <location>
        <begin position="1643"/>
        <end position="1681"/>
    </location>
</feature>
<dbReference type="GO" id="GO:0007165">
    <property type="term" value="P:signal transduction"/>
    <property type="evidence" value="ECO:0007669"/>
    <property type="project" value="InterPro"/>
</dbReference>
<dbReference type="GO" id="GO:0005737">
    <property type="term" value="C:cytoplasm"/>
    <property type="evidence" value="ECO:0007669"/>
    <property type="project" value="UniProtKB-ARBA"/>
</dbReference>
<keyword evidence="2" id="KW-0963">Cytoplasm</keyword>
<evidence type="ECO:0000256" key="1">
    <source>
        <dbReference type="ARBA" id="ARBA00004300"/>
    </source>
</evidence>
<feature type="region of interest" description="Disordered" evidence="7">
    <location>
        <begin position="2916"/>
        <end position="2940"/>
    </location>
</feature>
<dbReference type="Gene3D" id="1.10.287.1490">
    <property type="match status" value="1"/>
</dbReference>
<evidence type="ECO:0000256" key="3">
    <source>
        <dbReference type="ARBA" id="ARBA00022553"/>
    </source>
</evidence>
<sequence>MEDDEQEQRRRKVEAGRAKLAHFRQRKTKGDCTHSKKTPAKRKGTTVNAPVTEESPVAAPGNTGPLGGLDIGKNPTCSDTPDGAEAAQLQEPSRERTPPKLDGHCAEQPGVMTKELELEVLRLSLSDMHAARLERTQAHLQREKEAALAELHAELTGRHAQERALLQSRARRELELVREEAAELKEKLQSEIEKNAQMMEILKQDWESERDSCLENLRQELLEKHRSELENLQNQFKKELAQQKAEFEKVFQAKNQAECSLQTQEAQHEASLSKLRADLQLEHCQYLEELERKFRKKEKENQLELERLRASYEELQAQSREEIQCLGAQLESARSSRQELSELREQLLARASHVEELELLKRDLEQQQQQERSRHESELEQLRLYFEEKLREAEQSYQEDLTLLQRRLQEGRDDSLLEAMGTSACLEETSEEERDHLNGLSLQREQLEESLGLRTRLEENHQCQLAAGTSSQDAQQEALEGELPTGPSEEPGQELAREPLLCAQSVALELETEVQAGDMGLETAHRAQLVLLPVELKKEIDLLKVENRNLQEKLQREICLKEDLEKVKQNLVEAHQEELKSAEERIEQIKQELREREAEWKVTSEDLRRGAEEKLTKMLLDLREQVESEKRSMMNRFELRESEMRQLQDQQAAQILDLEGSLVEQQGRLRQLELGLTGDESLRCSHCGRELGCSPAPGAQDQELAILHLKEDCALQLKVAQSRFLEERRAITEKLAAEQDAFLREAQEQHAHELRLLQEGHQRHILSLTAELETRHQAEVDALRSSLERERLALAEAREAELQVKHAADINVLEARHASHLDALRLQYLSELQAVQGRHRQALELLRLDLEERLQKEDMAHHAVLTQVLELLELRCAEEPQPAEDSLRGDGSVEPQEGVRAVRLSMAHKEPEAQCSAPQAGQEEELELLERKPEASLEQQVALLQGEFGSERKAALHGKEEIHKLDHEKAHSLYEKEKESLSLQLQEKNNQILQLKDQILSLNREVEERHSELEKLQERRERENQEGTALIAMLKSDVDLSHGERRALQDTLRRLLGLFGETLQTAIALKSRIGERVGLCLEDRSPPTTQPGGQSPPTDPALDDMWAGLDVASLEPDGTVAECAETSSVAEISSHVCESFFLSPERTLDCEQPVRRVFQSLGLAVDGLLEMVLDSARQLEEARQIHSRFEKEFSCKNEETAQVVRKHQELLEQLEAESKAKAQLALELHKAEGIIEGFKEEKAGLQEALGQKEASERGLVGELEGLRQQLQRAARRQAELREENAALCSQTEALAADAREREAALRREVESLTQEQSEARRQADKDRASLLSQMRFLEAELEEQLSHQQACARQAEELAALRQQIDSLDQHLRRQRQFMDEQAVEREREREDFQQEIQRLEEQLRQAARPRSPGLRDSHRAQLDKEVELLEEKLREKSDGLNELILKKELVDRQVLIQGEEIRRLEETNASTTRKLLQLQEELETQRRAVRALQQDKEALQEQQMSNLLQVSALQSRLDEGKCPVPPEGGRPDRAEAQLEAMQGALRQREAEVSDIKEQLENLKDDLVNKNEEILHLNWKLGLQDNSTAASIKELQEENAHLKTLLQNKESEMMHVRESAEAQLARTGSGALSEVVCNRSSEVEELKSIIETLRENQARLQKDNAEEIEQLHEVIEKLQRELPLGGPEAPKAGEGGAMSLQSELLGLPAEGAEAPAVLAGELHAALEAKEALSQRLAEQERQHSQALEALQQRLQAAEEAATRQLAELQPEGVASQIREFEAALHAREAKIAERDLEIQALRREKSTHSAELEAILAAVARFRHALEQQLLAASGEPPELQRLREQCVCLSRQLQALNQRFLKCQKELDERQACGEGGSQGWVPRGKETSCSEELQQDVDGRQLAQALDSRGSDPQSLVKDDLQPAKALPTLTCARPSQQDSVISVLTVCQQQLESELLLVKKEMRLHAEDGGRASGAVKDKGKLLEDCRLQKVDLIAQVKQLQEKLNHLVCSMSFQNIEMEDFKYQQALASPCALEDGLSDGSDNSEETDKSPPIDTFNIIWDLAEVTGNSDSLIRNEPDAPTGEQVTLQDRSLCLQSHLHGCSQDLTHSQGSKPLKNVLRTMGLSPWSSPEVVREDSTLEPLPNLPLTPCSDALSLHSLDTSLWDGTSTHVLQADQSGRLCYPGESAAGTAPKWVGSPLAADGVPSANHHAQRVPVEKDVEDFIITSLDSQEKSRSPPLGLEGKSDGKSGGVEFAEPLSQGSGRLGAPTASPAAPPVTPRDCRRPLDTMKEKEVHPKQVKALLQMVCDESHHILALSEYREPPHILSRSEPSARLECLPLGGQGLLEAVPAPREHPTPGSQKGEKASSNVGLDWKGDFLQTVQEAFEKEWEMLRVELWPQLCGLGPGGCGSLLERLEKVVHEQGDQQERSLEHLCLSDRSSLLSEIQALRAQLRMTHLQNQEKLQQLCTALTSAEARGSRQEHRLRRQVELLAYKVEQEKCIASDLQKTLNEEQEKANNVRKLLVAEQNAVRDLKSELCECRQDNERLLKSLNDVQKEVLQLRSMLDSKESDLQAALQHLEGERMKEQALQSQLEEERLQHMQREGQSAKTLEELRASLEQQCAQSNQLCVVLKHEQTAKDNLRQELQIEASRCEALLAQERGHMSELQRSLEAERDRARELSEALQHERILTERLSRRPQERPAHQALLQKLRAQEEHVRELEVALEAAQRRALEAEAHVHREEVEREQERELELQRQRDEHKIQQLQRTVQELQARVALPNTEPEHLREQQRGLEKVRQQLLCAAGLLTSFINQTVDRTISDWTSSNEKAVASLLHTLETLKSELGTSSSCRKKTAAELQIQLVDVLLKDNESLSRALSTVTREKAELCKALSRLERAHRVPRTLQEGCARKRSDRSAWKQDKMVSPGSARHPDPALDAGACSAKMEKLYLRYLRAESFRKALIYQKKYLLLLIGGFQDSEQETLSMIAHLGVFPSKADKKAAGPRPLTRFRTAVRVVIAVLRLRFLVKKWQQVDGRGALAPGQALRPGEGFLVPRRQQSPPVTRESPPTRDVSSSQARDPVPKASPRRREKSSPPSNPRSERSLTASQDPEHSLTEYIHHLEMIQQRLGGVLPDSTSKKSCCQKMKQ</sequence>
<feature type="compositionally biased region" description="Basic and acidic residues" evidence="7">
    <location>
        <begin position="1317"/>
        <end position="1326"/>
    </location>
</feature>
<feature type="coiled-coil region" evidence="6">
    <location>
        <begin position="540"/>
        <end position="632"/>
    </location>
</feature>
<dbReference type="Proteomes" id="UP000009136">
    <property type="component" value="Chromosome 1"/>
</dbReference>
<dbReference type="OrthoDB" id="2020852at2759"/>
<proteinExistence type="predicted"/>
<keyword evidence="5" id="KW-0206">Cytoskeleton</keyword>
<dbReference type="InterPro" id="IPR028745">
    <property type="entry name" value="AKAP9/Pericentrin"/>
</dbReference>
<dbReference type="VGNC" id="VGNC:32637">
    <property type="gene designation" value="PCNT"/>
</dbReference>
<feature type="coiled-coil region" evidence="6">
    <location>
        <begin position="1798"/>
        <end position="1860"/>
    </location>
</feature>
<dbReference type="Ensembl" id="ENSBTAT00000077625.3">
    <property type="protein sequence ID" value="ENSBTAP00000073957.2"/>
    <property type="gene ID" value="ENSBTAG00000030670.6"/>
</dbReference>
<feature type="region of interest" description="Disordered" evidence="7">
    <location>
        <begin position="465"/>
        <end position="494"/>
    </location>
</feature>
<feature type="coiled-coil region" evidence="6">
    <location>
        <begin position="971"/>
        <end position="1033"/>
    </location>
</feature>
<feature type="region of interest" description="Disordered" evidence="7">
    <location>
        <begin position="1081"/>
        <end position="1104"/>
    </location>
</feature>
<dbReference type="GO" id="GO:0060090">
    <property type="term" value="F:molecular adaptor activity"/>
    <property type="evidence" value="ECO:0007669"/>
    <property type="project" value="InterPro"/>
</dbReference>
<keyword evidence="3" id="KW-0597">Phosphoprotein</keyword>
<dbReference type="Pfam" id="PF10495">
    <property type="entry name" value="PACT_coil_coil"/>
    <property type="match status" value="1"/>
</dbReference>
<dbReference type="InterPro" id="IPR019528">
    <property type="entry name" value="PACT_domain"/>
</dbReference>
<keyword evidence="10" id="KW-1185">Reference proteome</keyword>
<evidence type="ECO:0000313" key="9">
    <source>
        <dbReference type="Ensembl" id="ENSBTAP00000073957.2"/>
    </source>
</evidence>
<dbReference type="PANTHER" id="PTHR44981">
    <property type="entry name" value="PERICENTRIN-LIKE PROTEIN, ISOFORM F"/>
    <property type="match status" value="1"/>
</dbReference>
<gene>
    <name evidence="9 11" type="primary">PCNT</name>
</gene>
<dbReference type="Bgee" id="ENSBTAG00000030670">
    <property type="expression patterns" value="Expressed in choroid plexus and 113 other cell types or tissues"/>
</dbReference>
<comment type="subcellular location">
    <subcellularLocation>
        <location evidence="1">Cytoplasm</location>
        <location evidence="1">Cytoskeleton</location>
        <location evidence="1">Microtubule organizing center</location>
        <location evidence="1">Centrosome</location>
    </subcellularLocation>
</comment>
<feature type="coiled-coil region" evidence="6">
    <location>
        <begin position="2498"/>
        <end position="2780"/>
    </location>
</feature>
<protein>
    <submittedName>
        <fullName evidence="9">Pericentrin</fullName>
    </submittedName>
</protein>
<feature type="compositionally biased region" description="Basic residues" evidence="7">
    <location>
        <begin position="35"/>
        <end position="44"/>
    </location>
</feature>
<dbReference type="VEuPathDB" id="HostDB:ENSBTAG00000030670"/>
<feature type="coiled-coil region" evidence="6">
    <location>
        <begin position="130"/>
        <end position="246"/>
    </location>
</feature>
<dbReference type="GO" id="GO:0005813">
    <property type="term" value="C:centrosome"/>
    <property type="evidence" value="ECO:0007669"/>
    <property type="project" value="UniProtKB-SubCell"/>
</dbReference>
<evidence type="ECO:0000256" key="7">
    <source>
        <dbReference type="SAM" id="MobiDB-lite"/>
    </source>
</evidence>
<feature type="coiled-coil region" evidence="6">
    <location>
        <begin position="1539"/>
        <end position="1612"/>
    </location>
</feature>
<reference evidence="9" key="2">
    <citation type="submission" date="2025-08" db="UniProtKB">
        <authorList>
            <consortium name="Ensembl"/>
        </authorList>
    </citation>
    <scope>IDENTIFICATION</scope>
    <source>
        <strain evidence="9">Hereford</strain>
    </source>
</reference>
<evidence type="ECO:0000259" key="8">
    <source>
        <dbReference type="Pfam" id="PF10495"/>
    </source>
</evidence>
<evidence type="ECO:0000313" key="11">
    <source>
        <dbReference type="VGNC" id="VGNC:32637"/>
    </source>
</evidence>
<feature type="region of interest" description="Disordered" evidence="7">
    <location>
        <begin position="908"/>
        <end position="927"/>
    </location>
</feature>
<organism evidence="9 10">
    <name type="scientific">Bos taurus</name>
    <name type="common">Bovine</name>
    <dbReference type="NCBI Taxonomy" id="9913"/>
    <lineage>
        <taxon>Eukaryota</taxon>
        <taxon>Metazoa</taxon>
        <taxon>Chordata</taxon>
        <taxon>Craniata</taxon>
        <taxon>Vertebrata</taxon>
        <taxon>Euteleostomi</taxon>
        <taxon>Mammalia</taxon>
        <taxon>Eutheria</taxon>
        <taxon>Laurasiatheria</taxon>
        <taxon>Artiodactyla</taxon>
        <taxon>Ruminantia</taxon>
        <taxon>Pecora</taxon>
        <taxon>Bovidae</taxon>
        <taxon>Bovinae</taxon>
        <taxon>Bos</taxon>
    </lineage>
</organism>
<name>A0A3Q1MQR2_BOVIN</name>
<feature type="region of interest" description="Disordered" evidence="7">
    <location>
        <begin position="1306"/>
        <end position="1326"/>
    </location>
</feature>
<reference evidence="9" key="3">
    <citation type="submission" date="2025-09" db="UniProtKB">
        <authorList>
            <consortium name="Ensembl"/>
        </authorList>
    </citation>
    <scope>IDENTIFICATION</scope>
    <source>
        <strain evidence="9">Hereford</strain>
    </source>
</reference>
<feature type="domain" description="Pericentrin/AKAP-450 centrosomal targeting" evidence="8">
    <location>
        <begin position="2956"/>
        <end position="3035"/>
    </location>
</feature>
<evidence type="ECO:0000256" key="2">
    <source>
        <dbReference type="ARBA" id="ARBA00022490"/>
    </source>
</evidence>
<reference evidence="9" key="1">
    <citation type="submission" date="2018-03" db="EMBL/GenBank/DDBJ databases">
        <title>ARS-UCD1.2.</title>
        <authorList>
            <person name="Rosen B.D."/>
            <person name="Bickhart D.M."/>
            <person name="Koren S."/>
            <person name="Schnabel R.D."/>
            <person name="Hall R."/>
            <person name="Zimin A."/>
            <person name="Dreischer C."/>
            <person name="Schultheiss S."/>
            <person name="Schroeder S.G."/>
            <person name="Elsik C.G."/>
            <person name="Couldrey C."/>
            <person name="Liu G.E."/>
            <person name="Van Tassell C.P."/>
            <person name="Phillippy A.M."/>
            <person name="Smith T.P.L."/>
            <person name="Medrano J.F."/>
        </authorList>
    </citation>
    <scope>NUCLEOTIDE SEQUENCE [LARGE SCALE GENOMIC DNA]</scope>
    <source>
        <strain evidence="9">Hereford</strain>
    </source>
</reference>
<feature type="region of interest" description="Disordered" evidence="7">
    <location>
        <begin position="1"/>
        <end position="110"/>
    </location>
</feature>
<evidence type="ECO:0000256" key="5">
    <source>
        <dbReference type="ARBA" id="ARBA00023212"/>
    </source>
</evidence>
<feature type="compositionally biased region" description="Low complexity" evidence="7">
    <location>
        <begin position="1086"/>
        <end position="1096"/>
    </location>
</feature>